<dbReference type="PANTHER" id="PTHR12110">
    <property type="entry name" value="HYDROXYPYRUVATE ISOMERASE"/>
    <property type="match status" value="1"/>
</dbReference>
<dbReference type="Pfam" id="PF01261">
    <property type="entry name" value="AP_endonuc_2"/>
    <property type="match status" value="1"/>
</dbReference>
<dbReference type="PANTHER" id="PTHR12110:SF53">
    <property type="entry name" value="BLR5974 PROTEIN"/>
    <property type="match status" value="1"/>
</dbReference>
<proteinExistence type="predicted"/>
<accession>A0ABS3WDR5</accession>
<feature type="domain" description="Xylose isomerase-like TIM barrel" evidence="1">
    <location>
        <begin position="28"/>
        <end position="258"/>
    </location>
</feature>
<evidence type="ECO:0000313" key="2">
    <source>
        <dbReference type="EMBL" id="MBO7746452.1"/>
    </source>
</evidence>
<dbReference type="Proteomes" id="UP000670947">
    <property type="component" value="Unassembled WGS sequence"/>
</dbReference>
<reference evidence="2 3" key="1">
    <citation type="submission" date="2021-03" db="EMBL/GenBank/DDBJ databases">
        <title>Paenibacillus artemisicola MWE-103 whole genome sequence.</title>
        <authorList>
            <person name="Ham Y.J."/>
        </authorList>
    </citation>
    <scope>NUCLEOTIDE SEQUENCE [LARGE SCALE GENOMIC DNA]</scope>
    <source>
        <strain evidence="2 3">MWE-103</strain>
    </source>
</reference>
<dbReference type="Gene3D" id="3.20.20.150">
    <property type="entry name" value="Divalent-metal-dependent TIM barrel enzymes"/>
    <property type="match status" value="1"/>
</dbReference>
<name>A0ABS3WDR5_9BACL</name>
<keyword evidence="3" id="KW-1185">Reference proteome</keyword>
<dbReference type="InterPro" id="IPR050312">
    <property type="entry name" value="IolE/XylAMocC-like"/>
</dbReference>
<dbReference type="InterPro" id="IPR013022">
    <property type="entry name" value="Xyl_isomerase-like_TIM-brl"/>
</dbReference>
<evidence type="ECO:0000313" key="3">
    <source>
        <dbReference type="Proteomes" id="UP000670947"/>
    </source>
</evidence>
<comment type="caution">
    <text evidence="2">The sequence shown here is derived from an EMBL/GenBank/DDBJ whole genome shotgun (WGS) entry which is preliminary data.</text>
</comment>
<dbReference type="EMBL" id="JAGGDJ010000018">
    <property type="protein sequence ID" value="MBO7746452.1"/>
    <property type="molecule type" value="Genomic_DNA"/>
</dbReference>
<sequence length="315" mass="35292">MNTEGFSFSTCWNIKKHPDDGRGMIEGIRAFGFGSVELNYNVTRAQLATIEPMIEAGEIRVSSVHHAFPFANDKDFDTDSLMLGYADEAKRKHAVELLKQSIEYADRYGAGAVVVHPGEVPFETNVDAELKRIYREQGRDSDAYAALWAEMAERRARLAPEYLARIRRSLEEACEFIARSGYRVAVGIETRARCYQIPTLREAGELIRGLEGGPIGLWYDIGHAMMMERMGLYDNAQDLPDVGPLIVGVHIHETIGLSDHWCPYVHSGDDVYFDRFLPVIDRAPIKVYELKAACEPDDIAQSHALIANKLTALKG</sequence>
<organism evidence="2 3">
    <name type="scientific">Paenibacillus artemisiicola</name>
    <dbReference type="NCBI Taxonomy" id="1172618"/>
    <lineage>
        <taxon>Bacteria</taxon>
        <taxon>Bacillati</taxon>
        <taxon>Bacillota</taxon>
        <taxon>Bacilli</taxon>
        <taxon>Bacillales</taxon>
        <taxon>Paenibacillaceae</taxon>
        <taxon>Paenibacillus</taxon>
    </lineage>
</organism>
<evidence type="ECO:0000259" key="1">
    <source>
        <dbReference type="Pfam" id="PF01261"/>
    </source>
</evidence>
<dbReference type="RefSeq" id="WP_208849227.1">
    <property type="nucleotide sequence ID" value="NZ_JAGGDJ010000018.1"/>
</dbReference>
<dbReference type="GO" id="GO:0016853">
    <property type="term" value="F:isomerase activity"/>
    <property type="evidence" value="ECO:0007669"/>
    <property type="project" value="UniProtKB-KW"/>
</dbReference>
<keyword evidence="2" id="KW-0413">Isomerase</keyword>
<gene>
    <name evidence="2" type="ORF">I8J29_19750</name>
</gene>
<dbReference type="SUPFAM" id="SSF51658">
    <property type="entry name" value="Xylose isomerase-like"/>
    <property type="match status" value="1"/>
</dbReference>
<protein>
    <submittedName>
        <fullName evidence="2">Sugar phosphate isomerase/epimerase</fullName>
    </submittedName>
</protein>
<dbReference type="InterPro" id="IPR036237">
    <property type="entry name" value="Xyl_isomerase-like_sf"/>
</dbReference>